<keyword evidence="1" id="KW-1133">Transmembrane helix</keyword>
<evidence type="ECO:0000256" key="1">
    <source>
        <dbReference type="SAM" id="Phobius"/>
    </source>
</evidence>
<evidence type="ECO:0000313" key="2">
    <source>
        <dbReference type="EMBL" id="SOD92417.1"/>
    </source>
</evidence>
<keyword evidence="1" id="KW-0812">Transmembrane</keyword>
<dbReference type="Proteomes" id="UP000219452">
    <property type="component" value="Unassembled WGS sequence"/>
</dbReference>
<dbReference type="RefSeq" id="WP_097127682.1">
    <property type="nucleotide sequence ID" value="NZ_OCNH01000003.1"/>
</dbReference>
<protein>
    <submittedName>
        <fullName evidence="2">Uncharacterized protein</fullName>
    </submittedName>
</protein>
<reference evidence="3" key="1">
    <citation type="submission" date="2017-09" db="EMBL/GenBank/DDBJ databases">
        <authorList>
            <person name="Varghese N."/>
            <person name="Submissions S."/>
        </authorList>
    </citation>
    <scope>NUCLEOTIDE SEQUENCE [LARGE SCALE GENOMIC DNA]</scope>
    <source>
        <strain evidence="3">DSM 29961</strain>
    </source>
</reference>
<accession>A0A286GA58</accession>
<keyword evidence="1" id="KW-0472">Membrane</keyword>
<dbReference type="EMBL" id="OCNH01000003">
    <property type="protein sequence ID" value="SOD92417.1"/>
    <property type="molecule type" value="Genomic_DNA"/>
</dbReference>
<proteinExistence type="predicted"/>
<dbReference type="OrthoDB" id="963576at2"/>
<gene>
    <name evidence="2" type="ORF">SAMN06269250_3968</name>
</gene>
<organism evidence="2 3">
    <name type="scientific">Spirosoma fluviale</name>
    <dbReference type="NCBI Taxonomy" id="1597977"/>
    <lineage>
        <taxon>Bacteria</taxon>
        <taxon>Pseudomonadati</taxon>
        <taxon>Bacteroidota</taxon>
        <taxon>Cytophagia</taxon>
        <taxon>Cytophagales</taxon>
        <taxon>Cytophagaceae</taxon>
        <taxon>Spirosoma</taxon>
    </lineage>
</organism>
<evidence type="ECO:0000313" key="3">
    <source>
        <dbReference type="Proteomes" id="UP000219452"/>
    </source>
</evidence>
<sequence length="167" mass="18268">MQTVDTEETPVQTGIKMVVSLLLAVAMFVGLALLLFGAYLLFNRVPDADVNLSNVARDTTFYVGTAESTGGGSDRISILATGALDDSTASIRIEYTKPAGVAGEFQLHNGNNGQVFSSDFYDSKAKVTYRHRGVKQGHLRLQIKLTDPPKEWGYKWHTASATWVKVR</sequence>
<keyword evidence="3" id="KW-1185">Reference proteome</keyword>
<dbReference type="AlphaFoldDB" id="A0A286GA58"/>
<name>A0A286GA58_9BACT</name>
<feature type="transmembrane region" description="Helical" evidence="1">
    <location>
        <begin position="20"/>
        <end position="42"/>
    </location>
</feature>